<sequence length="285" mass="31545">MPDPTKSKWSVKRILIGLAIALCLIWSIFPFYWAVTTSLRKPAETFTVAGLAIPFLQFKPTLENWVAEVKVPENQRALRNSVIISVNSAILATALGTMAGYALARFKFHKIKNPDLTIWFLSQRVLPPVVVAIPFFLLARQFQALDKISTLIVLNTTFNLPFAVIIMSQLFKELPIELEQAALVDGYSRLGAFFKVALPLSTPGLVATAIICLAFSWNEFMFALILAQKNAITLPYIISGASDTRGIQFWFIATRALMAIVPPTVLALTVQRFIVRGLTFGAVKG</sequence>
<comment type="subcellular location">
    <subcellularLocation>
        <location evidence="1 7">Cell membrane</location>
        <topology evidence="1 7">Multi-pass membrane protein</topology>
    </subcellularLocation>
</comment>
<feature type="domain" description="ABC transmembrane type-1" evidence="8">
    <location>
        <begin position="78"/>
        <end position="270"/>
    </location>
</feature>
<dbReference type="Gene3D" id="1.10.3720.10">
    <property type="entry name" value="MetI-like"/>
    <property type="match status" value="1"/>
</dbReference>
<keyword evidence="5 7" id="KW-1133">Transmembrane helix</keyword>
<protein>
    <submittedName>
        <fullName evidence="9">Putative transmembrane component of ABC transporter</fullName>
    </submittedName>
</protein>
<dbReference type="EMBL" id="DF820461">
    <property type="protein sequence ID" value="GAK54485.1"/>
    <property type="molecule type" value="Genomic_DNA"/>
</dbReference>
<feature type="transmembrane region" description="Helical" evidence="7">
    <location>
        <begin position="82"/>
        <end position="104"/>
    </location>
</feature>
<gene>
    <name evidence="9" type="ORF">U14_05771</name>
</gene>
<dbReference type="STRING" id="1499966.U14_05771"/>
<accession>A0A081BSV4</accession>
<dbReference type="AlphaFoldDB" id="A0A081BSV4"/>
<reference evidence="9" key="1">
    <citation type="journal article" date="2015" name="PeerJ">
        <title>First genomic representation of candidate bacterial phylum KSB3 points to enhanced environmental sensing as a trigger of wastewater bulking.</title>
        <authorList>
            <person name="Sekiguchi Y."/>
            <person name="Ohashi A."/>
            <person name="Parks D.H."/>
            <person name="Yamauchi T."/>
            <person name="Tyson G.W."/>
            <person name="Hugenholtz P."/>
        </authorList>
    </citation>
    <scope>NUCLEOTIDE SEQUENCE [LARGE SCALE GENOMIC DNA]</scope>
</reference>
<evidence type="ECO:0000256" key="2">
    <source>
        <dbReference type="ARBA" id="ARBA00022448"/>
    </source>
</evidence>
<dbReference type="Pfam" id="PF00528">
    <property type="entry name" value="BPD_transp_1"/>
    <property type="match status" value="1"/>
</dbReference>
<feature type="transmembrane region" description="Helical" evidence="7">
    <location>
        <begin position="14"/>
        <end position="35"/>
    </location>
</feature>
<keyword evidence="3" id="KW-1003">Cell membrane</keyword>
<keyword evidence="6 7" id="KW-0472">Membrane</keyword>
<evidence type="ECO:0000313" key="9">
    <source>
        <dbReference type="EMBL" id="GAK54485.1"/>
    </source>
</evidence>
<dbReference type="PANTHER" id="PTHR32243:SF18">
    <property type="entry name" value="INNER MEMBRANE ABC TRANSPORTER PERMEASE PROTEIN YCJP"/>
    <property type="match status" value="1"/>
</dbReference>
<dbReference type="GO" id="GO:0005886">
    <property type="term" value="C:plasma membrane"/>
    <property type="evidence" value="ECO:0007669"/>
    <property type="project" value="UniProtKB-SubCell"/>
</dbReference>
<comment type="similarity">
    <text evidence="7">Belongs to the binding-protein-dependent transport system permease family.</text>
</comment>
<keyword evidence="4 7" id="KW-0812">Transmembrane</keyword>
<dbReference type="PANTHER" id="PTHR32243">
    <property type="entry name" value="MALTOSE TRANSPORT SYSTEM PERMEASE-RELATED"/>
    <property type="match status" value="1"/>
</dbReference>
<dbReference type="PROSITE" id="PS50928">
    <property type="entry name" value="ABC_TM1"/>
    <property type="match status" value="1"/>
</dbReference>
<evidence type="ECO:0000256" key="4">
    <source>
        <dbReference type="ARBA" id="ARBA00022692"/>
    </source>
</evidence>
<dbReference type="GO" id="GO:0055085">
    <property type="term" value="P:transmembrane transport"/>
    <property type="evidence" value="ECO:0007669"/>
    <property type="project" value="InterPro"/>
</dbReference>
<feature type="transmembrane region" description="Helical" evidence="7">
    <location>
        <begin position="116"/>
        <end position="139"/>
    </location>
</feature>
<feature type="transmembrane region" description="Helical" evidence="7">
    <location>
        <begin position="151"/>
        <end position="171"/>
    </location>
</feature>
<evidence type="ECO:0000256" key="3">
    <source>
        <dbReference type="ARBA" id="ARBA00022475"/>
    </source>
</evidence>
<keyword evidence="2 7" id="KW-0813">Transport</keyword>
<organism evidence="9">
    <name type="scientific">Candidatus Moduliflexus flocculans</name>
    <dbReference type="NCBI Taxonomy" id="1499966"/>
    <lineage>
        <taxon>Bacteria</taxon>
        <taxon>Candidatus Moduliflexota</taxon>
        <taxon>Candidatus Moduliflexia</taxon>
        <taxon>Candidatus Moduliflexales</taxon>
        <taxon>Candidatus Moduliflexaceae</taxon>
    </lineage>
</organism>
<dbReference type="Proteomes" id="UP000030700">
    <property type="component" value="Unassembled WGS sequence"/>
</dbReference>
<feature type="transmembrane region" description="Helical" evidence="7">
    <location>
        <begin position="192"/>
        <end position="217"/>
    </location>
</feature>
<evidence type="ECO:0000256" key="5">
    <source>
        <dbReference type="ARBA" id="ARBA00022989"/>
    </source>
</evidence>
<dbReference type="InterPro" id="IPR035906">
    <property type="entry name" value="MetI-like_sf"/>
</dbReference>
<evidence type="ECO:0000256" key="1">
    <source>
        <dbReference type="ARBA" id="ARBA00004651"/>
    </source>
</evidence>
<evidence type="ECO:0000313" key="10">
    <source>
        <dbReference type="Proteomes" id="UP000030700"/>
    </source>
</evidence>
<proteinExistence type="inferred from homology"/>
<evidence type="ECO:0000256" key="6">
    <source>
        <dbReference type="ARBA" id="ARBA00023136"/>
    </source>
</evidence>
<dbReference type="InterPro" id="IPR050901">
    <property type="entry name" value="BP-dep_ABC_trans_perm"/>
</dbReference>
<evidence type="ECO:0000256" key="7">
    <source>
        <dbReference type="RuleBase" id="RU363032"/>
    </source>
</evidence>
<name>A0A081BSV4_9BACT</name>
<dbReference type="CDD" id="cd06261">
    <property type="entry name" value="TM_PBP2"/>
    <property type="match status" value="1"/>
</dbReference>
<feature type="transmembrane region" description="Helical" evidence="7">
    <location>
        <begin position="249"/>
        <end position="270"/>
    </location>
</feature>
<evidence type="ECO:0000259" key="8">
    <source>
        <dbReference type="PROSITE" id="PS50928"/>
    </source>
</evidence>
<dbReference type="InterPro" id="IPR000515">
    <property type="entry name" value="MetI-like"/>
</dbReference>
<keyword evidence="10" id="KW-1185">Reference proteome</keyword>
<dbReference type="SUPFAM" id="SSF161098">
    <property type="entry name" value="MetI-like"/>
    <property type="match status" value="1"/>
</dbReference>
<dbReference type="HOGENOM" id="CLU_016047_1_2_0"/>